<dbReference type="Proteomes" id="UP001496674">
    <property type="component" value="Chromosome"/>
</dbReference>
<dbReference type="InterPro" id="IPR025591">
    <property type="entry name" value="RloB"/>
</dbReference>
<evidence type="ECO:0000256" key="1">
    <source>
        <dbReference type="SAM" id="MobiDB-lite"/>
    </source>
</evidence>
<gene>
    <name evidence="2" type="ORF">BSYN_10200</name>
</gene>
<reference evidence="2 3" key="1">
    <citation type="submission" date="2023-04" db="EMBL/GenBank/DDBJ databases">
        <title>Draft genome sequence of acteroides sedimenti strain YN3PY1.</title>
        <authorList>
            <person name="Yoshida N."/>
        </authorList>
    </citation>
    <scope>NUCLEOTIDE SEQUENCE [LARGE SCALE GENOMIC DNA]</scope>
    <source>
        <strain evidence="2 3">YN3PY1</strain>
    </source>
</reference>
<evidence type="ECO:0000313" key="2">
    <source>
        <dbReference type="EMBL" id="BEG98755.1"/>
    </source>
</evidence>
<organism evidence="2 3">
    <name type="scientific">Bacteroides sedimenti</name>
    <dbReference type="NCBI Taxonomy" id="2136147"/>
    <lineage>
        <taxon>Bacteria</taxon>
        <taxon>Pseudomonadati</taxon>
        <taxon>Bacteroidota</taxon>
        <taxon>Bacteroidia</taxon>
        <taxon>Bacteroidales</taxon>
        <taxon>Bacteroidaceae</taxon>
        <taxon>Bacteroides</taxon>
    </lineage>
</organism>
<evidence type="ECO:0008006" key="4">
    <source>
        <dbReference type="Google" id="ProtNLM"/>
    </source>
</evidence>
<protein>
    <recommendedName>
        <fullName evidence="4">RloB domain-containing protein</fullName>
    </recommendedName>
</protein>
<keyword evidence="3" id="KW-1185">Reference proteome</keyword>
<sequence>MEIDENGVKHIRLDHTEEPHTPSRMKRRAESPDLTRKAPERAPLKRFLIVCEGKNTETSYFNQFRLPNVFIETVGLGYNTVSLVNKAIEIYSHKSEGDRPDEVWCVFDKDDFSNESFNKALKLAEENDFYCAYSNQAFEYWLILHFINHDGAPLHRNEYNEVINSHINNIGGKYAGKGCKIVNTHLFEILQAKDPATRRSRQELAIERARSIFKRKSEISPARAESVTTVFQLVERIISL</sequence>
<accession>A0ABM8IC90</accession>
<dbReference type="EMBL" id="AP028055">
    <property type="protein sequence ID" value="BEG98755.1"/>
    <property type="molecule type" value="Genomic_DNA"/>
</dbReference>
<proteinExistence type="predicted"/>
<feature type="compositionally biased region" description="Basic and acidic residues" evidence="1">
    <location>
        <begin position="1"/>
        <end position="21"/>
    </location>
</feature>
<evidence type="ECO:0000313" key="3">
    <source>
        <dbReference type="Proteomes" id="UP001496674"/>
    </source>
</evidence>
<name>A0ABM8IC90_9BACE</name>
<dbReference type="Pfam" id="PF13707">
    <property type="entry name" value="RloB"/>
    <property type="match status" value="1"/>
</dbReference>
<feature type="region of interest" description="Disordered" evidence="1">
    <location>
        <begin position="1"/>
        <end position="36"/>
    </location>
</feature>